<protein>
    <submittedName>
        <fullName evidence="7">WD40 domain protein beta Propeller</fullName>
    </submittedName>
</protein>
<evidence type="ECO:0000256" key="1">
    <source>
        <dbReference type="ARBA" id="ARBA00022722"/>
    </source>
</evidence>
<feature type="transmembrane region" description="Helical" evidence="5">
    <location>
        <begin position="37"/>
        <end position="56"/>
    </location>
</feature>
<dbReference type="PANTHER" id="PTHR12302">
    <property type="entry name" value="EBNA2 BINDING PROTEIN P100"/>
    <property type="match status" value="1"/>
</dbReference>
<dbReference type="SMART" id="SM00318">
    <property type="entry name" value="SNc"/>
    <property type="match status" value="1"/>
</dbReference>
<evidence type="ECO:0000256" key="4">
    <source>
        <dbReference type="SAM" id="MobiDB-lite"/>
    </source>
</evidence>
<sequence length="284" mass="31052">MFWVFILLFLLSLILVPIGLIKPSWILRGSGVSRKKFLAFGGGLTLLFFILSIATVPSSSKTSLTSSSSTPVSEIKPTVASQEVLSPTPGPKRSGVLVKVVNVVDGDTIKIETGETVRYIGIDTPEVVHPSKPIQCYGKEASQKNQELVEGKIVELERDISEKDKYGRLLRYIWIDNILVNEYLVREGYAQSSSYPPDIKYQDRFVEAQRLAREEQKGLWSSMCAVTSTVKPTVKPQSTSAPSSGQSTDSLSGGSYICDCSKTCSQMSSCAEAQYQLNVCGCSL</sequence>
<dbReference type="Gene3D" id="2.40.50.90">
    <property type="match status" value="1"/>
</dbReference>
<feature type="region of interest" description="Disordered" evidence="4">
    <location>
        <begin position="233"/>
        <end position="252"/>
    </location>
</feature>
<keyword evidence="3" id="KW-0378">Hydrolase</keyword>
<name>A0A0G0K1W7_9BACT</name>
<comment type="caution">
    <text evidence="7">The sequence shown here is derived from an EMBL/GenBank/DDBJ whole genome shotgun (WGS) entry which is preliminary data.</text>
</comment>
<evidence type="ECO:0000256" key="2">
    <source>
        <dbReference type="ARBA" id="ARBA00022759"/>
    </source>
</evidence>
<keyword evidence="5" id="KW-1133">Transmembrane helix</keyword>
<keyword evidence="5" id="KW-0812">Transmembrane</keyword>
<evidence type="ECO:0000313" key="8">
    <source>
        <dbReference type="Proteomes" id="UP000034181"/>
    </source>
</evidence>
<dbReference type="EMBL" id="LBUZ01000055">
    <property type="protein sequence ID" value="KKQ73708.1"/>
    <property type="molecule type" value="Genomic_DNA"/>
</dbReference>
<keyword evidence="1" id="KW-0540">Nuclease</keyword>
<dbReference type="AlphaFoldDB" id="A0A0G0K1W7"/>
<gene>
    <name evidence="7" type="ORF">US96_C0055G0007</name>
</gene>
<dbReference type="PANTHER" id="PTHR12302:SF3">
    <property type="entry name" value="SERINE_THREONINE-PROTEIN KINASE 31"/>
    <property type="match status" value="1"/>
</dbReference>
<dbReference type="Pfam" id="PF00565">
    <property type="entry name" value="SNase"/>
    <property type="match status" value="1"/>
</dbReference>
<evidence type="ECO:0000259" key="6">
    <source>
        <dbReference type="PROSITE" id="PS50830"/>
    </source>
</evidence>
<feature type="domain" description="TNase-like" evidence="6">
    <location>
        <begin position="94"/>
        <end position="222"/>
    </location>
</feature>
<dbReference type="SUPFAM" id="SSF50199">
    <property type="entry name" value="Staphylococcal nuclease"/>
    <property type="match status" value="1"/>
</dbReference>
<proteinExistence type="predicted"/>
<evidence type="ECO:0000313" key="7">
    <source>
        <dbReference type="EMBL" id="KKQ73708.1"/>
    </source>
</evidence>
<keyword evidence="2" id="KW-0255">Endonuclease</keyword>
<dbReference type="PROSITE" id="PS50830">
    <property type="entry name" value="TNASE_3"/>
    <property type="match status" value="1"/>
</dbReference>
<accession>A0A0G0K1W7</accession>
<organism evidence="7 8">
    <name type="scientific">Candidatus Woesebacteria bacterium GW2011_GWB1_38_5b</name>
    <dbReference type="NCBI Taxonomy" id="1618569"/>
    <lineage>
        <taxon>Bacteria</taxon>
        <taxon>Candidatus Woeseibacteriota</taxon>
    </lineage>
</organism>
<evidence type="ECO:0000256" key="5">
    <source>
        <dbReference type="SAM" id="Phobius"/>
    </source>
</evidence>
<reference evidence="7 8" key="1">
    <citation type="journal article" date="2015" name="Nature">
        <title>rRNA introns, odd ribosomes, and small enigmatic genomes across a large radiation of phyla.</title>
        <authorList>
            <person name="Brown C.T."/>
            <person name="Hug L.A."/>
            <person name="Thomas B.C."/>
            <person name="Sharon I."/>
            <person name="Castelle C.J."/>
            <person name="Singh A."/>
            <person name="Wilkins M.J."/>
            <person name="Williams K.H."/>
            <person name="Banfield J.F."/>
        </authorList>
    </citation>
    <scope>NUCLEOTIDE SEQUENCE [LARGE SCALE GENOMIC DNA]</scope>
</reference>
<dbReference type="InterPro" id="IPR016071">
    <property type="entry name" value="Staphylococal_nuclease_OB-fold"/>
</dbReference>
<keyword evidence="5" id="KW-0472">Membrane</keyword>
<dbReference type="GO" id="GO:0004519">
    <property type="term" value="F:endonuclease activity"/>
    <property type="evidence" value="ECO:0007669"/>
    <property type="project" value="UniProtKB-KW"/>
</dbReference>
<dbReference type="InterPro" id="IPR035437">
    <property type="entry name" value="SNase_OB-fold_sf"/>
</dbReference>
<evidence type="ECO:0000256" key="3">
    <source>
        <dbReference type="ARBA" id="ARBA00022801"/>
    </source>
</evidence>
<dbReference type="GO" id="GO:0016787">
    <property type="term" value="F:hydrolase activity"/>
    <property type="evidence" value="ECO:0007669"/>
    <property type="project" value="UniProtKB-KW"/>
</dbReference>
<dbReference type="Proteomes" id="UP000034181">
    <property type="component" value="Unassembled WGS sequence"/>
</dbReference>